<evidence type="ECO:0000313" key="1">
    <source>
        <dbReference type="EMBL" id="MDR7376938.1"/>
    </source>
</evidence>
<dbReference type="EMBL" id="JAVDXT010000001">
    <property type="protein sequence ID" value="MDR7376938.1"/>
    <property type="molecule type" value="Genomic_DNA"/>
</dbReference>
<gene>
    <name evidence="1" type="ORF">J2X19_001596</name>
</gene>
<dbReference type="Pfam" id="PF11004">
    <property type="entry name" value="Kdo_hydroxy"/>
    <property type="match status" value="1"/>
</dbReference>
<dbReference type="InterPro" id="IPR021266">
    <property type="entry name" value="Kdo_hydroxlase"/>
</dbReference>
<dbReference type="RefSeq" id="WP_310372250.1">
    <property type="nucleotide sequence ID" value="NZ_JAVDXT010000001.1"/>
</dbReference>
<proteinExistence type="predicted"/>
<comment type="caution">
    <text evidence="1">The sequence shown here is derived from an EMBL/GenBank/DDBJ whole genome shotgun (WGS) entry which is preliminary data.</text>
</comment>
<reference evidence="1 2" key="1">
    <citation type="submission" date="2023-07" db="EMBL/GenBank/DDBJ databases">
        <title>Sorghum-associated microbial communities from plants grown in Nebraska, USA.</title>
        <authorList>
            <person name="Schachtman D."/>
        </authorList>
    </citation>
    <scope>NUCLEOTIDE SEQUENCE [LARGE SCALE GENOMIC DNA]</scope>
    <source>
        <strain evidence="1 2">BE313</strain>
    </source>
</reference>
<dbReference type="Proteomes" id="UP001180487">
    <property type="component" value="Unassembled WGS sequence"/>
</dbReference>
<protein>
    <recommendedName>
        <fullName evidence="3">3-deoxy-D-manno-oct-2-ulosonic acid (Kdo) hydroxylase</fullName>
    </recommendedName>
</protein>
<evidence type="ECO:0000313" key="2">
    <source>
        <dbReference type="Proteomes" id="UP001180487"/>
    </source>
</evidence>
<organism evidence="1 2">
    <name type="scientific">Rhodoferax ferrireducens</name>
    <dbReference type="NCBI Taxonomy" id="192843"/>
    <lineage>
        <taxon>Bacteria</taxon>
        <taxon>Pseudomonadati</taxon>
        <taxon>Pseudomonadota</taxon>
        <taxon>Betaproteobacteria</taxon>
        <taxon>Burkholderiales</taxon>
        <taxon>Comamonadaceae</taxon>
        <taxon>Rhodoferax</taxon>
    </lineage>
</organism>
<sequence>MYQPIVELSGAEWAGRESNDDVIQALEQGGVLYFPGMAFEMSAQEQRLLRADLRDPKARNISQPARGVVKGATGTPEELELLNAMMRRYRHQALQLVNEMFPRYSAHLRIEPTSYRPTEVASRVQSWRADDRRLHVDAFPSRPNRGERILRVFSNLNPQQPRMWRVGESFEAMAQQFLPLIPAFRPWEARLLRSLRITKSLRSEYDHMMLQLHDHMKRDLRYQREAPRTVAAFAPGSTWVCFSDQTLHAVDSGQFMLEQTFFMPPQHQYRPDQSPLGILTRLKGRELQGARL</sequence>
<evidence type="ECO:0008006" key="3">
    <source>
        <dbReference type="Google" id="ProtNLM"/>
    </source>
</evidence>
<keyword evidence="2" id="KW-1185">Reference proteome</keyword>
<accession>A0ABU2C6J4</accession>
<name>A0ABU2C6J4_9BURK</name>